<evidence type="ECO:0000313" key="2">
    <source>
        <dbReference type="Proteomes" id="UP000503004"/>
    </source>
</evidence>
<dbReference type="Proteomes" id="UP000503004">
    <property type="component" value="Chromosome"/>
</dbReference>
<protein>
    <submittedName>
        <fullName evidence="1">Uncharacterized protein</fullName>
    </submittedName>
</protein>
<organism evidence="1 2">
    <name type="scientific">Methylococcus geothermalis</name>
    <dbReference type="NCBI Taxonomy" id="2681310"/>
    <lineage>
        <taxon>Bacteria</taxon>
        <taxon>Pseudomonadati</taxon>
        <taxon>Pseudomonadota</taxon>
        <taxon>Gammaproteobacteria</taxon>
        <taxon>Methylococcales</taxon>
        <taxon>Methylococcaceae</taxon>
        <taxon>Methylococcus</taxon>
    </lineage>
</organism>
<keyword evidence="2" id="KW-1185">Reference proteome</keyword>
<gene>
    <name evidence="1" type="ORF">GNH96_15355</name>
</gene>
<sequence>MAAIDDILPRYKRHLSNLKDSLKQDIDRAALAEILGGIGIVPEGDAIYAERDEPGMHILTRMPSRI</sequence>
<proteinExistence type="predicted"/>
<dbReference type="KEGG" id="metu:GNH96_15355"/>
<reference evidence="2" key="1">
    <citation type="submission" date="2019-12" db="EMBL/GenBank/DDBJ databases">
        <authorList>
            <person name="Awala S.I."/>
            <person name="Rhee S.K."/>
        </authorList>
    </citation>
    <scope>NUCLEOTIDE SEQUENCE [LARGE SCALE GENOMIC DNA]</scope>
    <source>
        <strain evidence="2">IM1</strain>
    </source>
</reference>
<accession>A0A858QBM3</accession>
<dbReference type="RefSeq" id="WP_169604448.1">
    <property type="nucleotide sequence ID" value="NZ_CP046565.1"/>
</dbReference>
<evidence type="ECO:0000313" key="1">
    <source>
        <dbReference type="EMBL" id="QJD31181.1"/>
    </source>
</evidence>
<dbReference type="EMBL" id="CP046565">
    <property type="protein sequence ID" value="QJD31181.1"/>
    <property type="molecule type" value="Genomic_DNA"/>
</dbReference>
<name>A0A858QBM3_9GAMM</name>
<dbReference type="AlphaFoldDB" id="A0A858QBM3"/>